<evidence type="ECO:0000313" key="18">
    <source>
        <dbReference type="Proteomes" id="UP001203058"/>
    </source>
</evidence>
<comment type="subcellular location">
    <subcellularLocation>
        <location evidence="1 11">Cell outer membrane</location>
        <topology evidence="1 11">Multi-pass membrane protein</topology>
    </subcellularLocation>
</comment>
<reference evidence="17 18" key="1">
    <citation type="submission" date="2022-03" db="EMBL/GenBank/DDBJ databases">
        <authorList>
            <person name="Jo J.-H."/>
            <person name="Im W.-T."/>
        </authorList>
    </citation>
    <scope>NUCLEOTIDE SEQUENCE [LARGE SCALE GENOMIC DNA]</scope>
    <source>
        <strain evidence="17 18">SM33</strain>
    </source>
</reference>
<evidence type="ECO:0000256" key="7">
    <source>
        <dbReference type="ARBA" id="ARBA00023065"/>
    </source>
</evidence>
<comment type="caution">
    <text evidence="17">The sequence shown here is derived from an EMBL/GenBank/DDBJ whole genome shotgun (WGS) entry which is preliminary data.</text>
</comment>
<keyword evidence="5 11" id="KW-0812">Transmembrane</keyword>
<evidence type="ECO:0000256" key="14">
    <source>
        <dbReference type="SAM" id="SignalP"/>
    </source>
</evidence>
<evidence type="ECO:0000256" key="10">
    <source>
        <dbReference type="ARBA" id="ARBA00023237"/>
    </source>
</evidence>
<evidence type="ECO:0000256" key="12">
    <source>
        <dbReference type="RuleBase" id="RU003357"/>
    </source>
</evidence>
<evidence type="ECO:0000313" key="17">
    <source>
        <dbReference type="EMBL" id="MCH8614720.1"/>
    </source>
</evidence>
<dbReference type="InterPro" id="IPR012910">
    <property type="entry name" value="Plug_dom"/>
</dbReference>
<keyword evidence="6" id="KW-0408">Iron</keyword>
<comment type="similarity">
    <text evidence="11 12">Belongs to the TonB-dependent receptor family.</text>
</comment>
<keyword evidence="7" id="KW-0406">Ion transport</keyword>
<evidence type="ECO:0000259" key="16">
    <source>
        <dbReference type="Pfam" id="PF07715"/>
    </source>
</evidence>
<keyword evidence="9 11" id="KW-0472">Membrane</keyword>
<feature type="region of interest" description="Disordered" evidence="13">
    <location>
        <begin position="27"/>
        <end position="55"/>
    </location>
</feature>
<evidence type="ECO:0000256" key="11">
    <source>
        <dbReference type="PROSITE-ProRule" id="PRU01360"/>
    </source>
</evidence>
<evidence type="ECO:0000259" key="15">
    <source>
        <dbReference type="Pfam" id="PF00593"/>
    </source>
</evidence>
<dbReference type="EMBL" id="JAKZHW010000001">
    <property type="protein sequence ID" value="MCH8614720.1"/>
    <property type="molecule type" value="Genomic_DNA"/>
</dbReference>
<proteinExistence type="inferred from homology"/>
<evidence type="ECO:0000256" key="2">
    <source>
        <dbReference type="ARBA" id="ARBA00022448"/>
    </source>
</evidence>
<keyword evidence="2 11" id="KW-0813">Transport</keyword>
<dbReference type="Gene3D" id="2.40.170.20">
    <property type="entry name" value="TonB-dependent receptor, beta-barrel domain"/>
    <property type="match status" value="1"/>
</dbReference>
<dbReference type="Proteomes" id="UP001203058">
    <property type="component" value="Unassembled WGS sequence"/>
</dbReference>
<protein>
    <submittedName>
        <fullName evidence="17">TonB-dependent receptor</fullName>
    </submittedName>
</protein>
<dbReference type="PROSITE" id="PS52016">
    <property type="entry name" value="TONB_DEPENDENT_REC_3"/>
    <property type="match status" value="1"/>
</dbReference>
<dbReference type="CDD" id="cd01347">
    <property type="entry name" value="ligand_gated_channel"/>
    <property type="match status" value="1"/>
</dbReference>
<accession>A0ABS9VID4</accession>
<name>A0ABS9VID4_9SPHN</name>
<dbReference type="RefSeq" id="WP_241445250.1">
    <property type="nucleotide sequence ID" value="NZ_JAKZHW010000001.1"/>
</dbReference>
<feature type="domain" description="TonB-dependent receptor plug" evidence="16">
    <location>
        <begin position="71"/>
        <end position="182"/>
    </location>
</feature>
<sequence length="788" mass="84302">MTRLGSRITLFASAAFISTVASTAASAQDAQPSTSEAVVSQGTETAQSTADQQNASGGEIVVTAQKRVEALSDVAQSVSVVGGDTLERQQADNLQDYLALVPGLSLTGETRGVSRISLRGINTGGVASTVGVYVDEVPFGSSSGLANGAILAGDFDTFDVARIEVLRGPQGTLYGASSLGGVLKFVTNAPNPNKFEARAQVSLEDVAHGGLGYSGTGMVNVPLNDKIAFRASGFYRKDAGYIDSIGNNPVTSLIDPADVIIPGSRVDKNINELKSYGGRASLLFNATDDLSIRLSALVQNTNSDNSDYVEVDPVTLDQRYGGLVQSRYLNEPTKIKYRVYSGVLDYDFGFANLTSSTSYGKFSENLHRDLTLNTGLTGPGTPLGPLVDLLYGTGDPRLSALLEQVTSTKKFVQELRLASPDNDKFEWLVGAFYTNEDSGINPQNYVAVDAISGEPMSSIPLLVEGFLNSKFKEYAAFANGTLHVTPKFDLTLGGRWSHNKQSAEQFFTGDLLGGAVIEFSGLKSDESVFTYSVAPRYEITENTSVYARVASGYRPGGPNVLQPGADAPATYDSDRLISYEAGLKADWFNRRLSLDFSAFYLDWKDIQLFAVINDFGVNANGGTAVSKGFEFTLTGRPIAGLSLSLNGAYTDAHLTKKTDPLIGGLKGDPLPYIPDWSFGFNADYEWPITDTLNAFVGTSISYVSDRTPDFGDRAPDGELLHLDSYETFDLRAGVETGRWIVQAYVRNLFDSQGITSVTSIDPGTFANDAGAIGIIRPRTVGLSVGTRF</sequence>
<gene>
    <name evidence="17" type="ORF">LZ016_01175</name>
</gene>
<keyword evidence="3 11" id="KW-1134">Transmembrane beta strand</keyword>
<dbReference type="Pfam" id="PF00593">
    <property type="entry name" value="TonB_dep_Rec_b-barrel"/>
    <property type="match status" value="1"/>
</dbReference>
<keyword evidence="8 12" id="KW-0798">TonB box</keyword>
<evidence type="ECO:0000256" key="5">
    <source>
        <dbReference type="ARBA" id="ARBA00022692"/>
    </source>
</evidence>
<evidence type="ECO:0000256" key="1">
    <source>
        <dbReference type="ARBA" id="ARBA00004571"/>
    </source>
</evidence>
<feature type="domain" description="TonB-dependent receptor-like beta-barrel" evidence="15">
    <location>
        <begin position="304"/>
        <end position="748"/>
    </location>
</feature>
<keyword evidence="18" id="KW-1185">Reference proteome</keyword>
<dbReference type="InterPro" id="IPR036942">
    <property type="entry name" value="Beta-barrel_TonB_sf"/>
</dbReference>
<evidence type="ECO:0000256" key="3">
    <source>
        <dbReference type="ARBA" id="ARBA00022452"/>
    </source>
</evidence>
<organism evidence="17 18">
    <name type="scientific">Sphingomonas telluris</name>
    <dbReference type="NCBI Taxonomy" id="2907998"/>
    <lineage>
        <taxon>Bacteria</taxon>
        <taxon>Pseudomonadati</taxon>
        <taxon>Pseudomonadota</taxon>
        <taxon>Alphaproteobacteria</taxon>
        <taxon>Sphingomonadales</taxon>
        <taxon>Sphingomonadaceae</taxon>
        <taxon>Sphingomonas</taxon>
    </lineage>
</organism>
<dbReference type="InterPro" id="IPR000531">
    <property type="entry name" value="Beta-barrel_TonB"/>
</dbReference>
<feature type="chain" id="PRO_5047017673" evidence="14">
    <location>
        <begin position="28"/>
        <end position="788"/>
    </location>
</feature>
<dbReference type="PANTHER" id="PTHR32552">
    <property type="entry name" value="FERRICHROME IRON RECEPTOR-RELATED"/>
    <property type="match status" value="1"/>
</dbReference>
<evidence type="ECO:0000256" key="6">
    <source>
        <dbReference type="ARBA" id="ARBA00023004"/>
    </source>
</evidence>
<keyword evidence="10 11" id="KW-0998">Cell outer membrane</keyword>
<feature type="signal peptide" evidence="14">
    <location>
        <begin position="1"/>
        <end position="27"/>
    </location>
</feature>
<keyword evidence="17" id="KW-0675">Receptor</keyword>
<dbReference type="Pfam" id="PF07715">
    <property type="entry name" value="Plug"/>
    <property type="match status" value="1"/>
</dbReference>
<dbReference type="InterPro" id="IPR039426">
    <property type="entry name" value="TonB-dep_rcpt-like"/>
</dbReference>
<evidence type="ECO:0000256" key="4">
    <source>
        <dbReference type="ARBA" id="ARBA00022496"/>
    </source>
</evidence>
<dbReference type="PANTHER" id="PTHR32552:SF81">
    <property type="entry name" value="TONB-DEPENDENT OUTER MEMBRANE RECEPTOR"/>
    <property type="match status" value="1"/>
</dbReference>
<dbReference type="SUPFAM" id="SSF56935">
    <property type="entry name" value="Porins"/>
    <property type="match status" value="1"/>
</dbReference>
<evidence type="ECO:0000256" key="9">
    <source>
        <dbReference type="ARBA" id="ARBA00023136"/>
    </source>
</evidence>
<keyword evidence="14" id="KW-0732">Signal</keyword>
<evidence type="ECO:0000256" key="13">
    <source>
        <dbReference type="SAM" id="MobiDB-lite"/>
    </source>
</evidence>
<evidence type="ECO:0000256" key="8">
    <source>
        <dbReference type="ARBA" id="ARBA00023077"/>
    </source>
</evidence>
<keyword evidence="4" id="KW-0410">Iron transport</keyword>